<evidence type="ECO:0000313" key="7">
    <source>
        <dbReference type="Proteomes" id="UP000325945"/>
    </source>
</evidence>
<proteinExistence type="inferred from homology"/>
<dbReference type="PROSITE" id="PS00012">
    <property type="entry name" value="PHOSPHOPANTETHEINE"/>
    <property type="match status" value="1"/>
</dbReference>
<dbReference type="InterPro" id="IPR006162">
    <property type="entry name" value="Ppantetheine_attach_site"/>
</dbReference>
<dbReference type="PANTHER" id="PTHR44845">
    <property type="entry name" value="CARRIER DOMAIN-CONTAINING PROTEIN"/>
    <property type="match status" value="1"/>
</dbReference>
<sequence>MESSINVESHGQSFNQAPKVVSKENSSGLAERIYNWAKTDPDHVAIETKGKPMTYSELHGHALVLSRRLLEEHAIAPEEAIGIITGSGYEQIIAQVTVVYAGGSCCGLDPTLPEAQLRYRLSNAGARICLTDKASSLSYGGYVNDLVKLVVVPNNNELPLHDMGCLDSPPPRALGLKHRSHLMHTSGSTGNPKTVEILARGIVHLASDDRVTPVGANDRTAQMSMVSFDISLFEIWVTLLRGATIVPLPRSLVKDVLQLARTWVELNITVSLVPASLLPMMVMAMPTVFSKMTVVYSGGEMPSLPAMRTVLENGPPKHMFNCYGPTECSIFSLIHEVTLEDTMKRIAELTDLVGETQIVILDEKLQRVPEGVVGELYIGGPGVARGYVNLPEKTAERFVTKHEIAALPPSCNFYATGDLASRDPSGAVKLLGRKDNQVKIRGFRIELEGVEAAIIDTGLVSVTAACKVQPDDNPMGAILVAFIQPKFPQSFSVDELRKAMKTEVADYLIPNFEVVQAMPLNGHGKVDRPKLVSDFLAKATKVQEELATEAKKDTTTICRLRRIWSSILTGYSGYVRENDGFLSLGGSSLQAAMLSVRIKREFRVQVTAVMVYEDMSLADMARYIDNGGEKYSIEATHNVEYRQDTNYYDTLHLKQPESQALAPQWHWDLEGRIFLTGATGFVGAFALQRLLSLPEVKSLICLVRAADDKAALARVRKIQDQYKLSNTPEEYAKLITVAGRLEDKYLGLGAIKFQQLAYWASCIFHLAAQVNYAQPYKTHRDANVVGTGNILRLQAAGRPKRLHYMSTLSIYGPTGLVDGARYVSENDSLMQYMNAVQHDNGYAQSKWVADKMVNDAIKDGCPATIYRPGAVFCHSQTGVGTPGDFVSRLMASSIQLGCFPIMPNQSKNFIPVDYLVDAMFYLSKQERSIGVLYNMCPTLEKQPENEMTESFRMLEEAIQVPLQELPYPQWLERLRSQDDRDPLRPLLPMLEEEVFESHSRWEMYENMPVYGTENLRRDLADEPSLADFPHLDPVMLRKFLFHLKLI</sequence>
<feature type="compositionally biased region" description="Polar residues" evidence="4">
    <location>
        <begin position="1"/>
        <end position="16"/>
    </location>
</feature>
<dbReference type="CDD" id="cd05235">
    <property type="entry name" value="SDR_e1"/>
    <property type="match status" value="1"/>
</dbReference>
<protein>
    <submittedName>
        <fullName evidence="6">Antibiotic synthetase</fullName>
    </submittedName>
</protein>
<dbReference type="Gene3D" id="3.30.300.30">
    <property type="match status" value="1"/>
</dbReference>
<dbReference type="SUPFAM" id="SSF51735">
    <property type="entry name" value="NAD(P)-binding Rossmann-fold domains"/>
    <property type="match status" value="1"/>
</dbReference>
<dbReference type="CDD" id="cd05930">
    <property type="entry name" value="A_NRPS"/>
    <property type="match status" value="1"/>
</dbReference>
<dbReference type="SUPFAM" id="SSF47336">
    <property type="entry name" value="ACP-like"/>
    <property type="match status" value="1"/>
</dbReference>
<dbReference type="Pfam" id="PF00501">
    <property type="entry name" value="AMP-binding"/>
    <property type="match status" value="1"/>
</dbReference>
<comment type="similarity">
    <text evidence="3">Belongs to the NRP synthetase family.</text>
</comment>
<dbReference type="Pfam" id="PF07993">
    <property type="entry name" value="NAD_binding_4"/>
    <property type="match status" value="1"/>
</dbReference>
<feature type="domain" description="Carrier" evidence="5">
    <location>
        <begin position="551"/>
        <end position="628"/>
    </location>
</feature>
<dbReference type="EMBL" id="ML741935">
    <property type="protein sequence ID" value="KAE8320417.1"/>
    <property type="molecule type" value="Genomic_DNA"/>
</dbReference>
<accession>A0A5N6WHT7</accession>
<dbReference type="Gene3D" id="1.10.1200.10">
    <property type="entry name" value="ACP-like"/>
    <property type="match status" value="1"/>
</dbReference>
<name>A0A5N6WHT7_9EURO</name>
<dbReference type="InterPro" id="IPR013120">
    <property type="entry name" value="FAR_NAD-bd"/>
</dbReference>
<dbReference type="InterPro" id="IPR020845">
    <property type="entry name" value="AMP-binding_CS"/>
</dbReference>
<feature type="region of interest" description="Disordered" evidence="4">
    <location>
        <begin position="1"/>
        <end position="21"/>
    </location>
</feature>
<dbReference type="InterPro" id="IPR010080">
    <property type="entry name" value="Thioester_reductase-like_dom"/>
</dbReference>
<keyword evidence="1" id="KW-0596">Phosphopantetheine</keyword>
<organism evidence="6 7">
    <name type="scientific">Aspergillus sergii</name>
    <dbReference type="NCBI Taxonomy" id="1034303"/>
    <lineage>
        <taxon>Eukaryota</taxon>
        <taxon>Fungi</taxon>
        <taxon>Dikarya</taxon>
        <taxon>Ascomycota</taxon>
        <taxon>Pezizomycotina</taxon>
        <taxon>Eurotiomycetes</taxon>
        <taxon>Eurotiomycetidae</taxon>
        <taxon>Eurotiales</taxon>
        <taxon>Aspergillaceae</taxon>
        <taxon>Aspergillus</taxon>
        <taxon>Aspergillus subgen. Circumdati</taxon>
    </lineage>
</organism>
<dbReference type="InterPro" id="IPR045851">
    <property type="entry name" value="AMP-bd_C_sf"/>
</dbReference>
<dbReference type="PROSITE" id="PS50075">
    <property type="entry name" value="CARRIER"/>
    <property type="match status" value="1"/>
</dbReference>
<evidence type="ECO:0000259" key="5">
    <source>
        <dbReference type="PROSITE" id="PS50075"/>
    </source>
</evidence>
<dbReference type="InterPro" id="IPR036736">
    <property type="entry name" value="ACP-like_sf"/>
</dbReference>
<keyword evidence="2" id="KW-0597">Phosphoprotein</keyword>
<reference evidence="7" key="1">
    <citation type="submission" date="2019-04" db="EMBL/GenBank/DDBJ databases">
        <title>Friends and foes A comparative genomics studyof 23 Aspergillus species from section Flavi.</title>
        <authorList>
            <consortium name="DOE Joint Genome Institute"/>
            <person name="Kjaerbolling I."/>
            <person name="Vesth T."/>
            <person name="Frisvad J.C."/>
            <person name="Nybo J.L."/>
            <person name="Theobald S."/>
            <person name="Kildgaard S."/>
            <person name="Isbrandt T."/>
            <person name="Kuo A."/>
            <person name="Sato A."/>
            <person name="Lyhne E.K."/>
            <person name="Kogle M.E."/>
            <person name="Wiebenga A."/>
            <person name="Kun R.S."/>
            <person name="Lubbers R.J."/>
            <person name="Makela M.R."/>
            <person name="Barry K."/>
            <person name="Chovatia M."/>
            <person name="Clum A."/>
            <person name="Daum C."/>
            <person name="Haridas S."/>
            <person name="He G."/>
            <person name="LaButti K."/>
            <person name="Lipzen A."/>
            <person name="Mondo S."/>
            <person name="Riley R."/>
            <person name="Salamov A."/>
            <person name="Simmons B.A."/>
            <person name="Magnuson J.K."/>
            <person name="Henrissat B."/>
            <person name="Mortensen U.H."/>
            <person name="Larsen T.O."/>
            <person name="Devries R.P."/>
            <person name="Grigoriev I.V."/>
            <person name="Machida M."/>
            <person name="Baker S.E."/>
            <person name="Andersen M.R."/>
        </authorList>
    </citation>
    <scope>NUCLEOTIDE SEQUENCE [LARGE SCALE GENOMIC DNA]</scope>
    <source>
        <strain evidence="7">CBS 130017</strain>
    </source>
</reference>
<keyword evidence="7" id="KW-1185">Reference proteome</keyword>
<dbReference type="InterPro" id="IPR009081">
    <property type="entry name" value="PP-bd_ACP"/>
</dbReference>
<evidence type="ECO:0000256" key="2">
    <source>
        <dbReference type="ARBA" id="ARBA00022553"/>
    </source>
</evidence>
<evidence type="ECO:0000256" key="4">
    <source>
        <dbReference type="SAM" id="MobiDB-lite"/>
    </source>
</evidence>
<evidence type="ECO:0000256" key="3">
    <source>
        <dbReference type="ARBA" id="ARBA00029454"/>
    </source>
</evidence>
<dbReference type="Proteomes" id="UP000325945">
    <property type="component" value="Unassembled WGS sequence"/>
</dbReference>
<dbReference type="Gene3D" id="3.40.50.980">
    <property type="match status" value="2"/>
</dbReference>
<gene>
    <name evidence="6" type="ORF">BDV39DRAFT_211680</name>
</gene>
<dbReference type="InterPro" id="IPR036291">
    <property type="entry name" value="NAD(P)-bd_dom_sf"/>
</dbReference>
<dbReference type="Gene3D" id="3.40.50.720">
    <property type="entry name" value="NAD(P)-binding Rossmann-like Domain"/>
    <property type="match status" value="1"/>
</dbReference>
<dbReference type="InterPro" id="IPR000873">
    <property type="entry name" value="AMP-dep_synth/lig_dom"/>
</dbReference>
<dbReference type="Pfam" id="PF00550">
    <property type="entry name" value="PP-binding"/>
    <property type="match status" value="1"/>
</dbReference>
<evidence type="ECO:0000313" key="6">
    <source>
        <dbReference type="EMBL" id="KAE8320417.1"/>
    </source>
</evidence>
<dbReference type="SUPFAM" id="SSF56801">
    <property type="entry name" value="Acetyl-CoA synthetase-like"/>
    <property type="match status" value="1"/>
</dbReference>
<dbReference type="AlphaFoldDB" id="A0A5N6WHT7"/>
<dbReference type="PANTHER" id="PTHR44845:SF6">
    <property type="entry name" value="BETA-ALANINE-ACTIVATING ENZYME"/>
    <property type="match status" value="1"/>
</dbReference>
<dbReference type="Gene3D" id="2.30.38.10">
    <property type="entry name" value="Luciferase, Domain 3"/>
    <property type="match status" value="1"/>
</dbReference>
<dbReference type="NCBIfam" id="TIGR01746">
    <property type="entry name" value="Thioester-redct"/>
    <property type="match status" value="1"/>
</dbReference>
<dbReference type="PROSITE" id="PS00455">
    <property type="entry name" value="AMP_BINDING"/>
    <property type="match status" value="1"/>
</dbReference>
<evidence type="ECO:0000256" key="1">
    <source>
        <dbReference type="ARBA" id="ARBA00022450"/>
    </source>
</evidence>